<organism evidence="1 2">
    <name type="scientific">Allacma fusca</name>
    <dbReference type="NCBI Taxonomy" id="39272"/>
    <lineage>
        <taxon>Eukaryota</taxon>
        <taxon>Metazoa</taxon>
        <taxon>Ecdysozoa</taxon>
        <taxon>Arthropoda</taxon>
        <taxon>Hexapoda</taxon>
        <taxon>Collembola</taxon>
        <taxon>Symphypleona</taxon>
        <taxon>Sminthuridae</taxon>
        <taxon>Allacma</taxon>
    </lineage>
</organism>
<evidence type="ECO:0000313" key="1">
    <source>
        <dbReference type="EMBL" id="CAG7699309.1"/>
    </source>
</evidence>
<gene>
    <name evidence="1" type="ORF">AFUS01_LOCUS4157</name>
</gene>
<protein>
    <submittedName>
        <fullName evidence="1">Uncharacterized protein</fullName>
    </submittedName>
</protein>
<keyword evidence="2" id="KW-1185">Reference proteome</keyword>
<reference evidence="1" key="1">
    <citation type="submission" date="2021-06" db="EMBL/GenBank/DDBJ databases">
        <authorList>
            <person name="Hodson N. C."/>
            <person name="Mongue J. A."/>
            <person name="Jaron S. K."/>
        </authorList>
    </citation>
    <scope>NUCLEOTIDE SEQUENCE</scope>
</reference>
<dbReference type="EMBL" id="CAJVCH010025834">
    <property type="protein sequence ID" value="CAG7699309.1"/>
    <property type="molecule type" value="Genomic_DNA"/>
</dbReference>
<proteinExistence type="predicted"/>
<name>A0A8J2JBC2_9HEXA</name>
<sequence length="517" mass="59743">MELTIVSIFGILISANKVFTQPILPITDYETKIPNDNILHKIFTSLATCCHFNVILYPGYPVTEFSKNFLTKMGYIQSIGQVACKAVRDRTPKRFLRGFVVNDFPKFQAFPAHIFIASTSPSYQVDPSDLTSLVKFKEDWTRLNVNPTNDFFFIFVEQRTNIFLEEARFNFTHLADTLFHSWFPVNTIVVGMSQVSQPPVFIRIFAVREESFKILYNAPLFIPGPVLSLTAPFEWSAWLGTALAIGTITVALVVPNKINTIIQVFLEYYQGGLKSFATVPLVQKGTKTFEDLVEENRSINTLLQWKKDANWSFVNFISDLTFHSYKQNYKWLVEHLEVTDKPDWPFVVGLNGSVTLYQTKLLEYLIDHGRNNNTLLKYFRREFNILEGVYFSMPYGWTLYIMSYDVVGETIWRLINTGVFAFWYKMYDEIRRQNYRVEMEKALKQSMTVWNLTVEHEPTLGANIGLRDSCTVATIYCYLGGVSLATLIFSVFEVGCHYTWGFIRDIQQGLRDFDLIV</sequence>
<dbReference type="Proteomes" id="UP000708208">
    <property type="component" value="Unassembled WGS sequence"/>
</dbReference>
<evidence type="ECO:0000313" key="2">
    <source>
        <dbReference type="Proteomes" id="UP000708208"/>
    </source>
</evidence>
<dbReference type="AlphaFoldDB" id="A0A8J2JBC2"/>
<accession>A0A8J2JBC2</accession>
<comment type="caution">
    <text evidence="1">The sequence shown here is derived from an EMBL/GenBank/DDBJ whole genome shotgun (WGS) entry which is preliminary data.</text>
</comment>